<evidence type="ECO:0000313" key="5">
    <source>
        <dbReference type="Proteomes" id="UP000564629"/>
    </source>
</evidence>
<dbReference type="SUPFAM" id="SSF56784">
    <property type="entry name" value="HAD-like"/>
    <property type="match status" value="1"/>
</dbReference>
<comment type="caution">
    <text evidence="2">The sequence shown here is derived from an EMBL/GenBank/DDBJ whole genome shotgun (WGS) entry which is preliminary data.</text>
</comment>
<name>A0A511FFR3_9CELL</name>
<dbReference type="AlphaFoldDB" id="A0A511FFR3"/>
<accession>A0A511FFR3</accession>
<sequence>MTRSDLLLLLDFDGTVAVGSGPVHAYARAAAGSLPPVAAAAFRDEAAAAIEAAEVPTAGTEAHALPLDGYDLVRLVAERHGVGPLALSAAYLASRHALGTADAPVAAPAGLAAVLAELRTEATVVLATNAPAIRLSPTLAGLGLGGLFDRVLTDVGKPGGLGAALDALGAAPHGPVRVLSVGDVWANDLAPVAARGHATALVSRRPPPEARPTWTVPDLPALYPALRSWVRSGGRTDPHPAVPSTPVRVPARATSEG</sequence>
<dbReference type="EMBL" id="BJVQ01000061">
    <property type="protein sequence ID" value="GEL48099.1"/>
    <property type="molecule type" value="Genomic_DNA"/>
</dbReference>
<dbReference type="RefSeq" id="WP_183835026.1">
    <property type="nucleotide sequence ID" value="NZ_BJVQ01000061.1"/>
</dbReference>
<gene>
    <name evidence="2" type="ORF">CHO01_32150</name>
    <name evidence="3" type="ORF">HNR08_002416</name>
</gene>
<keyword evidence="4" id="KW-1185">Reference proteome</keyword>
<dbReference type="Proteomes" id="UP000564629">
    <property type="component" value="Unassembled WGS sequence"/>
</dbReference>
<evidence type="ECO:0000313" key="3">
    <source>
        <dbReference type="EMBL" id="MBB5473680.1"/>
    </source>
</evidence>
<dbReference type="Gene3D" id="3.40.50.1000">
    <property type="entry name" value="HAD superfamily/HAD-like"/>
    <property type="match status" value="1"/>
</dbReference>
<evidence type="ECO:0000313" key="2">
    <source>
        <dbReference type="EMBL" id="GEL48099.1"/>
    </source>
</evidence>
<proteinExistence type="predicted"/>
<dbReference type="Proteomes" id="UP000321723">
    <property type="component" value="Unassembled WGS sequence"/>
</dbReference>
<feature type="region of interest" description="Disordered" evidence="1">
    <location>
        <begin position="232"/>
        <end position="257"/>
    </location>
</feature>
<evidence type="ECO:0000256" key="1">
    <source>
        <dbReference type="SAM" id="MobiDB-lite"/>
    </source>
</evidence>
<dbReference type="InterPro" id="IPR023214">
    <property type="entry name" value="HAD_sf"/>
</dbReference>
<protein>
    <submittedName>
        <fullName evidence="3">FMN phosphatase YigB (HAD superfamily)</fullName>
    </submittedName>
</protein>
<dbReference type="InterPro" id="IPR036412">
    <property type="entry name" value="HAD-like_sf"/>
</dbReference>
<evidence type="ECO:0000313" key="4">
    <source>
        <dbReference type="Proteomes" id="UP000321723"/>
    </source>
</evidence>
<organism evidence="2 4">
    <name type="scientific">Cellulomonas hominis</name>
    <dbReference type="NCBI Taxonomy" id="156981"/>
    <lineage>
        <taxon>Bacteria</taxon>
        <taxon>Bacillati</taxon>
        <taxon>Actinomycetota</taxon>
        <taxon>Actinomycetes</taxon>
        <taxon>Micrococcales</taxon>
        <taxon>Cellulomonadaceae</taxon>
        <taxon>Cellulomonas</taxon>
    </lineage>
</organism>
<reference evidence="2 4" key="1">
    <citation type="submission" date="2019-07" db="EMBL/GenBank/DDBJ databases">
        <title>Whole genome shotgun sequence of Cellulomonas hominis NBRC 16055.</title>
        <authorList>
            <person name="Hosoyama A."/>
            <person name="Uohara A."/>
            <person name="Ohji S."/>
            <person name="Ichikawa N."/>
        </authorList>
    </citation>
    <scope>NUCLEOTIDE SEQUENCE [LARGE SCALE GENOMIC DNA]</scope>
    <source>
        <strain evidence="2 4">NBRC 16055</strain>
    </source>
</reference>
<dbReference type="EMBL" id="JACHDN010000001">
    <property type="protein sequence ID" value="MBB5473680.1"/>
    <property type="molecule type" value="Genomic_DNA"/>
</dbReference>
<reference evidence="3 5" key="2">
    <citation type="submission" date="2020-08" db="EMBL/GenBank/DDBJ databases">
        <title>Sequencing the genomes of 1000 actinobacteria strains.</title>
        <authorList>
            <person name="Klenk H.-P."/>
        </authorList>
    </citation>
    <scope>NUCLEOTIDE SEQUENCE [LARGE SCALE GENOMIC DNA]</scope>
    <source>
        <strain evidence="3 5">DSM 9581</strain>
    </source>
</reference>